<feature type="region of interest" description="Disordered" evidence="1">
    <location>
        <begin position="1"/>
        <end position="46"/>
    </location>
</feature>
<proteinExistence type="predicted"/>
<feature type="compositionally biased region" description="Basic residues" evidence="1">
    <location>
        <begin position="1"/>
        <end position="14"/>
    </location>
</feature>
<dbReference type="AlphaFoldDB" id="A0A916XE92"/>
<reference evidence="2" key="2">
    <citation type="submission" date="2020-09" db="EMBL/GenBank/DDBJ databases">
        <authorList>
            <person name="Sun Q."/>
            <person name="Zhou Y."/>
        </authorList>
    </citation>
    <scope>NUCLEOTIDE SEQUENCE</scope>
    <source>
        <strain evidence="2">CGMCC 1.15478</strain>
    </source>
</reference>
<sequence>MVAKRARLKKRRSRNPTTYVSGEQRQWISTRTSVPRQTDHAETNPG</sequence>
<evidence type="ECO:0000313" key="3">
    <source>
        <dbReference type="Proteomes" id="UP000641514"/>
    </source>
</evidence>
<evidence type="ECO:0000313" key="2">
    <source>
        <dbReference type="EMBL" id="GGC65292.1"/>
    </source>
</evidence>
<protein>
    <submittedName>
        <fullName evidence="2">Uncharacterized protein</fullName>
    </submittedName>
</protein>
<evidence type="ECO:0000256" key="1">
    <source>
        <dbReference type="SAM" id="MobiDB-lite"/>
    </source>
</evidence>
<name>A0A916XE92_9ACTN</name>
<comment type="caution">
    <text evidence="2">The sequence shown here is derived from an EMBL/GenBank/DDBJ whole genome shotgun (WGS) entry which is preliminary data.</text>
</comment>
<reference evidence="2" key="1">
    <citation type="journal article" date="2014" name="Int. J. Syst. Evol. Microbiol.">
        <title>Complete genome sequence of Corynebacterium casei LMG S-19264T (=DSM 44701T), isolated from a smear-ripened cheese.</title>
        <authorList>
            <consortium name="US DOE Joint Genome Institute (JGI-PGF)"/>
            <person name="Walter F."/>
            <person name="Albersmeier A."/>
            <person name="Kalinowski J."/>
            <person name="Ruckert C."/>
        </authorList>
    </citation>
    <scope>NUCLEOTIDE SEQUENCE</scope>
    <source>
        <strain evidence="2">CGMCC 1.15478</strain>
    </source>
</reference>
<feature type="compositionally biased region" description="Polar residues" evidence="1">
    <location>
        <begin position="15"/>
        <end position="36"/>
    </location>
</feature>
<organism evidence="2 3">
    <name type="scientific">Hoyosella rhizosphaerae</name>
    <dbReference type="NCBI Taxonomy" id="1755582"/>
    <lineage>
        <taxon>Bacteria</taxon>
        <taxon>Bacillati</taxon>
        <taxon>Actinomycetota</taxon>
        <taxon>Actinomycetes</taxon>
        <taxon>Mycobacteriales</taxon>
        <taxon>Hoyosellaceae</taxon>
        <taxon>Hoyosella</taxon>
    </lineage>
</organism>
<gene>
    <name evidence="2" type="ORF">GCM10011410_17230</name>
</gene>
<feature type="compositionally biased region" description="Basic and acidic residues" evidence="1">
    <location>
        <begin position="37"/>
        <end position="46"/>
    </location>
</feature>
<dbReference type="Proteomes" id="UP000641514">
    <property type="component" value="Unassembled WGS sequence"/>
</dbReference>
<accession>A0A916XE92</accession>
<dbReference type="EMBL" id="BMJH01000002">
    <property type="protein sequence ID" value="GGC65292.1"/>
    <property type="molecule type" value="Genomic_DNA"/>
</dbReference>
<keyword evidence="3" id="KW-1185">Reference proteome</keyword>